<gene>
    <name evidence="1" type="ORF">UFOPK3684_00740</name>
</gene>
<reference evidence="1" key="1">
    <citation type="submission" date="2020-05" db="EMBL/GenBank/DDBJ databases">
        <authorList>
            <person name="Chiriac C."/>
            <person name="Salcher M."/>
            <person name="Ghai R."/>
            <person name="Kavagutti S V."/>
        </authorList>
    </citation>
    <scope>NUCLEOTIDE SEQUENCE</scope>
</reference>
<organism evidence="1">
    <name type="scientific">freshwater metagenome</name>
    <dbReference type="NCBI Taxonomy" id="449393"/>
    <lineage>
        <taxon>unclassified sequences</taxon>
        <taxon>metagenomes</taxon>
        <taxon>ecological metagenomes</taxon>
    </lineage>
</organism>
<name>A0A6J7I8Z3_9ZZZZ</name>
<proteinExistence type="predicted"/>
<sequence>MPMKTILERRVGPPGSSPFAQARAAATICSVISPALKLRVRPAWPVAQNGQFIPHPA</sequence>
<accession>A0A6J7I8Z3</accession>
<dbReference type="AlphaFoldDB" id="A0A6J7I8Z3"/>
<protein>
    <submittedName>
        <fullName evidence="1">Unannotated protein</fullName>
    </submittedName>
</protein>
<dbReference type="EMBL" id="CAFBMZ010000044">
    <property type="protein sequence ID" value="CAB4926976.1"/>
    <property type="molecule type" value="Genomic_DNA"/>
</dbReference>
<evidence type="ECO:0000313" key="1">
    <source>
        <dbReference type="EMBL" id="CAB4926976.1"/>
    </source>
</evidence>